<proteinExistence type="predicted"/>
<sequence>MKIRHSDVRQVNAHTDKLLIVWDEHGRAFTASKEQKRELFLTDGEDGGIVGTVGIPLNRDKSFDLKFE</sequence>
<reference evidence="1" key="1">
    <citation type="journal article" date="2021" name="Proc. Natl. Acad. Sci. U.S.A.">
        <title>A Catalog of Tens of Thousands of Viruses from Human Metagenomes Reveals Hidden Associations with Chronic Diseases.</title>
        <authorList>
            <person name="Tisza M.J."/>
            <person name="Buck C.B."/>
        </authorList>
    </citation>
    <scope>NUCLEOTIDE SEQUENCE</scope>
    <source>
        <strain evidence="1">CtSqC25</strain>
    </source>
</reference>
<protein>
    <submittedName>
        <fullName evidence="1">Uncharacterized protein</fullName>
    </submittedName>
</protein>
<dbReference type="EMBL" id="BK014639">
    <property type="protein sequence ID" value="DAD65272.1"/>
    <property type="molecule type" value="Genomic_DNA"/>
</dbReference>
<name>A0A8S5L667_9CAUD</name>
<evidence type="ECO:0000313" key="1">
    <source>
        <dbReference type="EMBL" id="DAD65272.1"/>
    </source>
</evidence>
<accession>A0A8S5L667</accession>
<organism evidence="1">
    <name type="scientific">Siphoviridae sp. ctSqC25</name>
    <dbReference type="NCBI Taxonomy" id="2823582"/>
    <lineage>
        <taxon>Viruses</taxon>
        <taxon>Duplodnaviria</taxon>
        <taxon>Heunggongvirae</taxon>
        <taxon>Uroviricota</taxon>
        <taxon>Caudoviricetes</taxon>
    </lineage>
</organism>